<feature type="transmembrane region" description="Helical" evidence="6">
    <location>
        <begin position="99"/>
        <end position="117"/>
    </location>
</feature>
<keyword evidence="3 6" id="KW-0812">Transmembrane</keyword>
<reference evidence="9" key="1">
    <citation type="journal article" date="2019" name="Int. J. Syst. Evol. Microbiol.">
        <title>The Global Catalogue of Microorganisms (GCM) 10K type strain sequencing project: providing services to taxonomists for standard genome sequencing and annotation.</title>
        <authorList>
            <consortium name="The Broad Institute Genomics Platform"/>
            <consortium name="The Broad Institute Genome Sequencing Center for Infectious Disease"/>
            <person name="Wu L."/>
            <person name="Ma J."/>
        </authorList>
    </citation>
    <scope>NUCLEOTIDE SEQUENCE [LARGE SCALE GENOMIC DNA]</scope>
    <source>
        <strain evidence="9">CGMCC 4.7643</strain>
    </source>
</reference>
<dbReference type="EMBL" id="JBHUKU010000008">
    <property type="protein sequence ID" value="MFD2460120.1"/>
    <property type="molecule type" value="Genomic_DNA"/>
</dbReference>
<dbReference type="Proteomes" id="UP001597419">
    <property type="component" value="Unassembled WGS sequence"/>
</dbReference>
<dbReference type="PANTHER" id="PTHR23513">
    <property type="entry name" value="INTEGRAL MEMBRANE EFFLUX PROTEIN-RELATED"/>
    <property type="match status" value="1"/>
</dbReference>
<organism evidence="8 9">
    <name type="scientific">Amycolatopsis samaneae</name>
    <dbReference type="NCBI Taxonomy" id="664691"/>
    <lineage>
        <taxon>Bacteria</taxon>
        <taxon>Bacillati</taxon>
        <taxon>Actinomycetota</taxon>
        <taxon>Actinomycetes</taxon>
        <taxon>Pseudonocardiales</taxon>
        <taxon>Pseudonocardiaceae</taxon>
        <taxon>Amycolatopsis</taxon>
    </lineage>
</organism>
<comment type="caution">
    <text evidence="8">The sequence shown here is derived from an EMBL/GenBank/DDBJ whole genome shotgun (WGS) entry which is preliminary data.</text>
</comment>
<evidence type="ECO:0000259" key="7">
    <source>
        <dbReference type="Pfam" id="PF12832"/>
    </source>
</evidence>
<name>A0ABW5GG33_9PSEU</name>
<dbReference type="InterPro" id="IPR024989">
    <property type="entry name" value="MFS_assoc_dom"/>
</dbReference>
<keyword evidence="5 6" id="KW-0472">Membrane</keyword>
<keyword evidence="4 6" id="KW-1133">Transmembrane helix</keyword>
<feature type="transmembrane region" description="Helical" evidence="6">
    <location>
        <begin position="138"/>
        <end position="165"/>
    </location>
</feature>
<keyword evidence="9" id="KW-1185">Reference proteome</keyword>
<evidence type="ECO:0000313" key="9">
    <source>
        <dbReference type="Proteomes" id="UP001597419"/>
    </source>
</evidence>
<gene>
    <name evidence="8" type="ORF">ACFSYJ_16020</name>
</gene>
<dbReference type="Pfam" id="PF12832">
    <property type="entry name" value="MFS_1_like"/>
    <property type="match status" value="1"/>
</dbReference>
<protein>
    <submittedName>
        <fullName evidence="8">MFS transporter</fullName>
    </submittedName>
</protein>
<feature type="transmembrane region" description="Helical" evidence="6">
    <location>
        <begin position="270"/>
        <end position="290"/>
    </location>
</feature>
<dbReference type="InterPro" id="IPR027417">
    <property type="entry name" value="P-loop_NTPase"/>
</dbReference>
<dbReference type="Gene3D" id="3.40.50.300">
    <property type="entry name" value="P-loop containing nucleotide triphosphate hydrolases"/>
    <property type="match status" value="1"/>
</dbReference>
<feature type="transmembrane region" description="Helical" evidence="6">
    <location>
        <begin position="406"/>
        <end position="422"/>
    </location>
</feature>
<feature type="transmembrane region" description="Helical" evidence="6">
    <location>
        <begin position="42"/>
        <end position="68"/>
    </location>
</feature>
<dbReference type="PANTHER" id="PTHR23513:SF6">
    <property type="entry name" value="MAJOR FACILITATOR SUPERFAMILY ASSOCIATED DOMAIN-CONTAINING PROTEIN"/>
    <property type="match status" value="1"/>
</dbReference>
<dbReference type="SUPFAM" id="SSF103473">
    <property type="entry name" value="MFS general substrate transporter"/>
    <property type="match status" value="1"/>
</dbReference>
<evidence type="ECO:0000256" key="1">
    <source>
        <dbReference type="ARBA" id="ARBA00004651"/>
    </source>
</evidence>
<feature type="domain" description="Major facilitator superfamily associated" evidence="7">
    <location>
        <begin position="58"/>
        <end position="368"/>
    </location>
</feature>
<evidence type="ECO:0000256" key="4">
    <source>
        <dbReference type="ARBA" id="ARBA00022989"/>
    </source>
</evidence>
<sequence>MLASRPFRRLWLVTGLCSSADWLTVMTLAALAGKLAPNAVGINFAFSGVLFANILPGLVFAPIGGLLADRFNRRLVMVIADVLRFGLLLSIVFVDEYWWVFAGTFLVQVAAIMWIPCKDAALPNLLRGPEQVESATQLGLVMTYGVSVAIGGGLFTFVTGFPALFHVPQDMLGLRGFLKLCVVIAALLYLASAVSIATRLPELSQRVARAVPGGPQGPGFREMLRDSARYIRGNRVVRGLLVGMMGAFAAGGAVVGAAQPYALSLLGGQAAFGLLLLAIFVGLVAGLLGAPKLARRVPHARLFGLAIVLAGIGLVPVALAPHLTVAMIAVTVVGACAGTAFLTGITIIGSKVEDAMRGRINAIYQAMLKVVVGCTVAVTPLLITLIGKQRFSLWGHPLAVDGTRPVILGAGVVCAVIGVVAYRQMDARSKAPGIADLVRVMSRRPAHTRGFLLVLEGETDGARADRLVERLGAEFGDSLCAVDPTMDLARQHDVVSLVDLTGTRARALVAAAVHADTVERVTSALESGRIVLTRRFAELVPLASAAEDTDDLRELAAWAADPAPDLVVLFDSAASASSEDQHWQVGQMIAEIATYRADRHLVVDPEESADHTAARVTAMVRAGLARSAH</sequence>
<evidence type="ECO:0000256" key="6">
    <source>
        <dbReference type="SAM" id="Phobius"/>
    </source>
</evidence>
<dbReference type="RefSeq" id="WP_345398518.1">
    <property type="nucleotide sequence ID" value="NZ_BAABHG010000009.1"/>
</dbReference>
<evidence type="ECO:0000256" key="3">
    <source>
        <dbReference type="ARBA" id="ARBA00022692"/>
    </source>
</evidence>
<dbReference type="CDD" id="cd06173">
    <property type="entry name" value="MFS_MefA_like"/>
    <property type="match status" value="1"/>
</dbReference>
<feature type="transmembrane region" description="Helical" evidence="6">
    <location>
        <begin position="239"/>
        <end position="258"/>
    </location>
</feature>
<keyword evidence="2" id="KW-1003">Cell membrane</keyword>
<dbReference type="Gene3D" id="1.20.1250.20">
    <property type="entry name" value="MFS general substrate transporter like domains"/>
    <property type="match status" value="1"/>
</dbReference>
<feature type="transmembrane region" description="Helical" evidence="6">
    <location>
        <begin position="75"/>
        <end position="93"/>
    </location>
</feature>
<dbReference type="InterPro" id="IPR036259">
    <property type="entry name" value="MFS_trans_sf"/>
</dbReference>
<feature type="transmembrane region" description="Helical" evidence="6">
    <location>
        <begin position="362"/>
        <end position="386"/>
    </location>
</feature>
<evidence type="ECO:0000256" key="2">
    <source>
        <dbReference type="ARBA" id="ARBA00022475"/>
    </source>
</evidence>
<evidence type="ECO:0000313" key="8">
    <source>
        <dbReference type="EMBL" id="MFD2460120.1"/>
    </source>
</evidence>
<accession>A0ABW5GG33</accession>
<feature type="transmembrane region" description="Helical" evidence="6">
    <location>
        <begin position="302"/>
        <end position="319"/>
    </location>
</feature>
<comment type="subcellular location">
    <subcellularLocation>
        <location evidence="1">Cell membrane</location>
        <topology evidence="1">Multi-pass membrane protein</topology>
    </subcellularLocation>
</comment>
<feature type="transmembrane region" description="Helical" evidence="6">
    <location>
        <begin position="325"/>
        <end position="350"/>
    </location>
</feature>
<evidence type="ECO:0000256" key="5">
    <source>
        <dbReference type="ARBA" id="ARBA00023136"/>
    </source>
</evidence>
<feature type="transmembrane region" description="Helical" evidence="6">
    <location>
        <begin position="177"/>
        <end position="197"/>
    </location>
</feature>
<proteinExistence type="predicted"/>